<evidence type="ECO:0000259" key="1">
    <source>
        <dbReference type="PROSITE" id="PS51707"/>
    </source>
</evidence>
<evidence type="ECO:0000313" key="2">
    <source>
        <dbReference type="EMBL" id="OGI46532.1"/>
    </source>
</evidence>
<organism evidence="2 3">
    <name type="scientific">Candidatus Nomurabacteria bacterium GWB1_40_6</name>
    <dbReference type="NCBI Taxonomy" id="1801727"/>
    <lineage>
        <taxon>Bacteria</taxon>
        <taxon>Candidatus Nomuraibacteriota</taxon>
    </lineage>
</organism>
<feature type="domain" description="CYTH" evidence="1">
    <location>
        <begin position="2"/>
        <end position="175"/>
    </location>
</feature>
<proteinExistence type="predicted"/>
<dbReference type="InterPro" id="IPR023577">
    <property type="entry name" value="CYTH_domain"/>
</dbReference>
<gene>
    <name evidence="2" type="ORF">A2121_01485</name>
</gene>
<evidence type="ECO:0000313" key="3">
    <source>
        <dbReference type="Proteomes" id="UP000176484"/>
    </source>
</evidence>
<dbReference type="PANTHER" id="PTHR21028:SF2">
    <property type="entry name" value="CYTH DOMAIN-CONTAINING PROTEIN"/>
    <property type="match status" value="1"/>
</dbReference>
<dbReference type="Gene3D" id="2.40.320.10">
    <property type="entry name" value="Hypothetical Protein Pfu-838710-001"/>
    <property type="match status" value="1"/>
</dbReference>
<sequence>MDMEIEVKAKVKNKDVLVSKLKELGCVLNEPVVQDDCIYNKKGINPKDHSHGTSVLRIREQKGRIVFTLKKNRSNDLDCIEKEIEVTDKNTLEEIIELLDYEKTVEVHKKRQKGKYGDYEICLDEVEGLGFFIEVEKMSDEAGEKVQNELFDFLKKLGIEDEDRVFHGYDTLVWLKNTER</sequence>
<protein>
    <recommendedName>
        <fullName evidence="1">CYTH domain-containing protein</fullName>
    </recommendedName>
</protein>
<dbReference type="Pfam" id="PF01928">
    <property type="entry name" value="CYTH"/>
    <property type="match status" value="1"/>
</dbReference>
<dbReference type="EMBL" id="MFTD01000018">
    <property type="protein sequence ID" value="OGI46532.1"/>
    <property type="molecule type" value="Genomic_DNA"/>
</dbReference>
<comment type="caution">
    <text evidence="2">The sequence shown here is derived from an EMBL/GenBank/DDBJ whole genome shotgun (WGS) entry which is preliminary data.</text>
</comment>
<reference evidence="2 3" key="1">
    <citation type="journal article" date="2016" name="Nat. Commun.">
        <title>Thousands of microbial genomes shed light on interconnected biogeochemical processes in an aquifer system.</title>
        <authorList>
            <person name="Anantharaman K."/>
            <person name="Brown C.T."/>
            <person name="Hug L.A."/>
            <person name="Sharon I."/>
            <person name="Castelle C.J."/>
            <person name="Probst A.J."/>
            <person name="Thomas B.C."/>
            <person name="Singh A."/>
            <person name="Wilkins M.J."/>
            <person name="Karaoz U."/>
            <person name="Brodie E.L."/>
            <person name="Williams K.H."/>
            <person name="Hubbard S.S."/>
            <person name="Banfield J.F."/>
        </authorList>
    </citation>
    <scope>NUCLEOTIDE SEQUENCE [LARGE SCALE GENOMIC DNA]</scope>
</reference>
<dbReference type="PANTHER" id="PTHR21028">
    <property type="entry name" value="SI:CH211-156B7.4"/>
    <property type="match status" value="1"/>
</dbReference>
<dbReference type="SUPFAM" id="SSF55154">
    <property type="entry name" value="CYTH-like phosphatases"/>
    <property type="match status" value="1"/>
</dbReference>
<dbReference type="CDD" id="cd07890">
    <property type="entry name" value="CYTH-like_AC_IV-like"/>
    <property type="match status" value="1"/>
</dbReference>
<dbReference type="SMART" id="SM01118">
    <property type="entry name" value="CYTH"/>
    <property type="match status" value="1"/>
</dbReference>
<dbReference type="AlphaFoldDB" id="A0A1F6TN71"/>
<name>A0A1F6TN71_9BACT</name>
<dbReference type="InterPro" id="IPR008173">
    <property type="entry name" value="Adenylyl_cyclase_CyaB"/>
</dbReference>
<accession>A0A1F6TN71</accession>
<dbReference type="InterPro" id="IPR033469">
    <property type="entry name" value="CYTH-like_dom_sf"/>
</dbReference>
<dbReference type="NCBIfam" id="TIGR00318">
    <property type="entry name" value="cyaB"/>
    <property type="match status" value="1"/>
</dbReference>
<dbReference type="PROSITE" id="PS51707">
    <property type="entry name" value="CYTH"/>
    <property type="match status" value="1"/>
</dbReference>
<dbReference type="Proteomes" id="UP000176484">
    <property type="component" value="Unassembled WGS sequence"/>
</dbReference>